<reference evidence="6 7" key="1">
    <citation type="journal article" date="2014" name="Genome Announc.">
        <title>Draft genome sequences of eight enterohepatic helicobacter species isolated from both laboratory and wild rodents.</title>
        <authorList>
            <person name="Sheh A."/>
            <person name="Shen Z."/>
            <person name="Fox J.G."/>
        </authorList>
    </citation>
    <scope>NUCLEOTIDE SEQUENCE [LARGE SCALE GENOMIC DNA]</scope>
    <source>
        <strain evidence="6 7">MIT 09-6949</strain>
    </source>
</reference>
<keyword evidence="3 5" id="KW-1133">Transmembrane helix</keyword>
<evidence type="ECO:0000313" key="6">
    <source>
        <dbReference type="EMBL" id="TLD97350.1"/>
    </source>
</evidence>
<comment type="subcellular location">
    <subcellularLocation>
        <location evidence="1">Membrane</location>
        <topology evidence="1">Multi-pass membrane protein</topology>
    </subcellularLocation>
</comment>
<dbReference type="Pfam" id="PF07264">
    <property type="entry name" value="EI24"/>
    <property type="match status" value="1"/>
</dbReference>
<sequence>MSDIFTRSLRDFFSPQILLLTLLPCLLGMLVWFVLFVTFGVAIKEWALSFVQEWSAEDSMVLSFLAPLITILAKVIIYTIFGATFFAIILLLNLLVAVFYAPIIVSFVHKRYYKDIPKGGFDNLAQSLWCFIKIAFLFLIGFILCLGLSWALPVISQVLLILLTYWFFKTTLFYDVGSSMMDRAHFLALTESARGKNHAISICAYLLSLIPFVNFFMLPLQILLLTHYCFYRIK</sequence>
<feature type="transmembrane region" description="Helical" evidence="5">
    <location>
        <begin position="128"/>
        <end position="152"/>
    </location>
</feature>
<dbReference type="Proteomes" id="UP000029733">
    <property type="component" value="Unassembled WGS sequence"/>
</dbReference>
<dbReference type="EMBL" id="JRPR02000001">
    <property type="protein sequence ID" value="TLD97350.1"/>
    <property type="molecule type" value="Genomic_DNA"/>
</dbReference>
<evidence type="ECO:0000256" key="4">
    <source>
        <dbReference type="ARBA" id="ARBA00023136"/>
    </source>
</evidence>
<protein>
    <submittedName>
        <fullName evidence="6">EI24 domain-containing protein</fullName>
    </submittedName>
</protein>
<feature type="transmembrane region" description="Helical" evidence="5">
    <location>
        <begin position="87"/>
        <end position="108"/>
    </location>
</feature>
<evidence type="ECO:0000256" key="3">
    <source>
        <dbReference type="ARBA" id="ARBA00022989"/>
    </source>
</evidence>
<accession>A0A4U8TBN6</accession>
<feature type="transmembrane region" description="Helical" evidence="5">
    <location>
        <begin position="198"/>
        <end position="218"/>
    </location>
</feature>
<proteinExistence type="predicted"/>
<evidence type="ECO:0000256" key="2">
    <source>
        <dbReference type="ARBA" id="ARBA00022692"/>
    </source>
</evidence>
<keyword evidence="2 5" id="KW-0812">Transmembrane</keyword>
<evidence type="ECO:0000313" key="7">
    <source>
        <dbReference type="Proteomes" id="UP000029733"/>
    </source>
</evidence>
<feature type="transmembrane region" description="Helical" evidence="5">
    <location>
        <begin position="17"/>
        <end position="39"/>
    </location>
</feature>
<feature type="transmembrane region" description="Helical" evidence="5">
    <location>
        <begin position="60"/>
        <end position="81"/>
    </location>
</feature>
<comment type="caution">
    <text evidence="6">The sequence shown here is derived from an EMBL/GenBank/DDBJ whole genome shotgun (WGS) entry which is preliminary data.</text>
</comment>
<dbReference type="InterPro" id="IPR059112">
    <property type="entry name" value="CysZ/EI24"/>
</dbReference>
<dbReference type="RefSeq" id="WP_052058015.1">
    <property type="nucleotide sequence ID" value="NZ_JRPR02000001.1"/>
</dbReference>
<organism evidence="6 7">
    <name type="scientific">Helicobacter jaachi</name>
    <dbReference type="NCBI Taxonomy" id="1677920"/>
    <lineage>
        <taxon>Bacteria</taxon>
        <taxon>Pseudomonadati</taxon>
        <taxon>Campylobacterota</taxon>
        <taxon>Epsilonproteobacteria</taxon>
        <taxon>Campylobacterales</taxon>
        <taxon>Helicobacteraceae</taxon>
        <taxon>Helicobacter</taxon>
    </lineage>
</organism>
<feature type="transmembrane region" description="Helical" evidence="5">
    <location>
        <begin position="158"/>
        <end position="177"/>
    </location>
</feature>
<gene>
    <name evidence="6" type="ORF">LS71_000925</name>
</gene>
<dbReference type="AlphaFoldDB" id="A0A4U8TBN6"/>
<name>A0A4U8TBN6_9HELI</name>
<evidence type="ECO:0000256" key="5">
    <source>
        <dbReference type="SAM" id="Phobius"/>
    </source>
</evidence>
<dbReference type="OrthoDB" id="5329536at2"/>
<keyword evidence="4 5" id="KW-0472">Membrane</keyword>
<keyword evidence="7" id="KW-1185">Reference proteome</keyword>
<evidence type="ECO:0000256" key="1">
    <source>
        <dbReference type="ARBA" id="ARBA00004141"/>
    </source>
</evidence>